<evidence type="ECO:0000313" key="2">
    <source>
        <dbReference type="EMBL" id="MCF5545392.1"/>
    </source>
</evidence>
<dbReference type="GeneID" id="61634626"/>
<feature type="domain" description="KilA-N" evidence="1">
    <location>
        <begin position="6"/>
        <end position="109"/>
    </location>
</feature>
<dbReference type="Pfam" id="PF26567">
    <property type="entry name" value="BstA_C"/>
    <property type="match status" value="1"/>
</dbReference>
<dbReference type="Pfam" id="PF04383">
    <property type="entry name" value="KilA-N"/>
    <property type="match status" value="1"/>
</dbReference>
<dbReference type="SMART" id="SM01252">
    <property type="entry name" value="KilA-N"/>
    <property type="match status" value="1"/>
</dbReference>
<dbReference type="InterPro" id="IPR036887">
    <property type="entry name" value="HTH_APSES_sf"/>
</dbReference>
<dbReference type="RefSeq" id="WP_053257598.1">
    <property type="nucleotide sequence ID" value="NZ_WKAT01000020.1"/>
</dbReference>
<evidence type="ECO:0000259" key="1">
    <source>
        <dbReference type="PROSITE" id="PS51301"/>
    </source>
</evidence>
<dbReference type="InterPro" id="IPR017880">
    <property type="entry name" value="KilA_N"/>
</dbReference>
<accession>A0ABS9GLQ0</accession>
<evidence type="ECO:0000313" key="3">
    <source>
        <dbReference type="Proteomes" id="UP000814158"/>
    </source>
</evidence>
<dbReference type="InterPro" id="IPR058744">
    <property type="entry name" value="BstA-like_C"/>
</dbReference>
<comment type="caution">
    <text evidence="2">The sequence shown here is derived from an EMBL/GenBank/DDBJ whole genome shotgun (WGS) entry which is preliminary data.</text>
</comment>
<gene>
    <name evidence="2" type="ORF">GIV68_11650</name>
</gene>
<protein>
    <submittedName>
        <fullName evidence="2">KilA-N domain-containing protein</fullName>
    </submittedName>
</protein>
<reference evidence="2 3" key="1">
    <citation type="submission" date="2019-11" db="EMBL/GenBank/DDBJ databases">
        <title>Epiphytic Pseudomonas syringae from cherry orchards.</title>
        <authorList>
            <person name="Hulin M.T."/>
        </authorList>
    </citation>
    <scope>NUCLEOTIDE SEQUENCE [LARGE SCALE GENOMIC DNA]</scope>
    <source>
        <strain evidence="2 3">PA-3-2A</strain>
    </source>
</reference>
<proteinExistence type="predicted"/>
<dbReference type="PROSITE" id="PS51301">
    <property type="entry name" value="KILA_N"/>
    <property type="match status" value="1"/>
</dbReference>
<dbReference type="InterPro" id="IPR018004">
    <property type="entry name" value="KilA/APSES_HTH"/>
</dbReference>
<sequence>MNEQMDLIPRRVEGALIHQRTADGYVNATAMCSASGKGFHDYSRQVVTGEFLSELSRSNGIPIDSLVITVINGPVEARGTWVHPDVAINLGQWCSPRFAVAVATWVREWLAEKANPQNLPYHMKRYMANRGAVPPTHFSMLNEMALVLIGPMEDAGYRLPDRMLPDISEGRMFCKWLRDTKGIDTDALPTYQHRFEDGRVVSPKLYPNEVLGDFRDHFHRVWLPQKAVAYFKDRDAQALQYLPLLIGNNK</sequence>
<dbReference type="Proteomes" id="UP000814158">
    <property type="component" value="Unassembled WGS sequence"/>
</dbReference>
<name>A0ABS9GLQ0_9PSED</name>
<dbReference type="SUPFAM" id="SSF54616">
    <property type="entry name" value="DNA-binding domain of Mlu1-box binding protein MBP1"/>
    <property type="match status" value="1"/>
</dbReference>
<dbReference type="EMBL" id="WKAT01000020">
    <property type="protein sequence ID" value="MCF5545392.1"/>
    <property type="molecule type" value="Genomic_DNA"/>
</dbReference>
<keyword evidence="3" id="KW-1185">Reference proteome</keyword>
<organism evidence="2 3">
    <name type="scientific">Pseudomonas salomonii</name>
    <dbReference type="NCBI Taxonomy" id="191391"/>
    <lineage>
        <taxon>Bacteria</taxon>
        <taxon>Pseudomonadati</taxon>
        <taxon>Pseudomonadota</taxon>
        <taxon>Gammaproteobacteria</taxon>
        <taxon>Pseudomonadales</taxon>
        <taxon>Pseudomonadaceae</taxon>
        <taxon>Pseudomonas</taxon>
    </lineage>
</organism>